<reference evidence="3" key="1">
    <citation type="submission" date="2022-10" db="EMBL/GenBank/DDBJ databases">
        <title>Genome sequence of Actinomyces israelii ATCC 10048.</title>
        <authorList>
            <person name="Watt R.M."/>
            <person name="Tong W.M."/>
        </authorList>
    </citation>
    <scope>NUCLEOTIDE SEQUENCE</scope>
    <source>
        <strain evidence="3">ATCC 10048</strain>
    </source>
</reference>
<feature type="region of interest" description="Disordered" evidence="1">
    <location>
        <begin position="146"/>
        <end position="167"/>
    </location>
</feature>
<dbReference type="SMART" id="SM00530">
    <property type="entry name" value="HTH_XRE"/>
    <property type="match status" value="1"/>
</dbReference>
<evidence type="ECO:0000259" key="2">
    <source>
        <dbReference type="PROSITE" id="PS50943"/>
    </source>
</evidence>
<dbReference type="SUPFAM" id="SSF47413">
    <property type="entry name" value="lambda repressor-like DNA-binding domains"/>
    <property type="match status" value="1"/>
</dbReference>
<dbReference type="InterPro" id="IPR010982">
    <property type="entry name" value="Lambda_DNA-bd_dom_sf"/>
</dbReference>
<keyword evidence="4" id="KW-1185">Reference proteome</keyword>
<proteinExistence type="predicted"/>
<dbReference type="InterPro" id="IPR041413">
    <property type="entry name" value="MLTR_LBD"/>
</dbReference>
<comment type="caution">
    <text evidence="3">The sequence shown here is derived from an EMBL/GenBank/DDBJ whole genome shotgun (WGS) entry which is preliminary data.</text>
</comment>
<evidence type="ECO:0000256" key="1">
    <source>
        <dbReference type="SAM" id="MobiDB-lite"/>
    </source>
</evidence>
<protein>
    <submittedName>
        <fullName evidence="3">Helix-turn-helix transcriptional regulator</fullName>
    </submittedName>
</protein>
<dbReference type="RefSeq" id="WP_268917699.1">
    <property type="nucleotide sequence ID" value="NZ_JAPTMY010000019.1"/>
</dbReference>
<name>A0ABT4I9S3_9ACTO</name>
<dbReference type="Proteomes" id="UP001072034">
    <property type="component" value="Unassembled WGS sequence"/>
</dbReference>
<dbReference type="PANTHER" id="PTHR35010:SF2">
    <property type="entry name" value="BLL4672 PROTEIN"/>
    <property type="match status" value="1"/>
</dbReference>
<dbReference type="Gene3D" id="1.10.260.40">
    <property type="entry name" value="lambda repressor-like DNA-binding domains"/>
    <property type="match status" value="1"/>
</dbReference>
<dbReference type="CDD" id="cd00093">
    <property type="entry name" value="HTH_XRE"/>
    <property type="match status" value="1"/>
</dbReference>
<dbReference type="PANTHER" id="PTHR35010">
    <property type="entry name" value="BLL4672 PROTEIN-RELATED"/>
    <property type="match status" value="1"/>
</dbReference>
<dbReference type="InterPro" id="IPR001387">
    <property type="entry name" value="Cro/C1-type_HTH"/>
</dbReference>
<sequence>MDPRAELRNFLATRRARLSPQEVGLTAAGGHRRVPGLRREEVALLAGVSAEYYTRLERGRAGGVSDTVLDAIGEVLRLDDVERSHLRRLARSATTGRRASDRPATAGIRPSLQWLLDAIEGAPAFIRDGRLNLLGANELGRRLYSPHFDSQQSTGEPEDAPDHAPGAPNIARFVFLDERAPAFYTDWDKVAGDIVATMHAEAGRVPGDRGLLDLVVELCTGNPRFRGLWETQDVMEQRAGVLRLHHPDVGDLEVCMEATPLAADPGLTLVVLPVAPHSPAARTLGLLRTAARKT</sequence>
<accession>A0ABT4I9S3</accession>
<dbReference type="PROSITE" id="PS50943">
    <property type="entry name" value="HTH_CROC1"/>
    <property type="match status" value="1"/>
</dbReference>
<feature type="domain" description="HTH cro/C1-type" evidence="2">
    <location>
        <begin position="36"/>
        <end position="83"/>
    </location>
</feature>
<dbReference type="EMBL" id="JAPTMY010000019">
    <property type="protein sequence ID" value="MCZ0858286.1"/>
    <property type="molecule type" value="Genomic_DNA"/>
</dbReference>
<evidence type="ECO:0000313" key="3">
    <source>
        <dbReference type="EMBL" id="MCZ0858286.1"/>
    </source>
</evidence>
<dbReference type="Pfam" id="PF17765">
    <property type="entry name" value="MLTR_LBD"/>
    <property type="match status" value="1"/>
</dbReference>
<gene>
    <name evidence="3" type="ORF">OHJ16_09560</name>
</gene>
<dbReference type="Pfam" id="PF13560">
    <property type="entry name" value="HTH_31"/>
    <property type="match status" value="1"/>
</dbReference>
<organism evidence="3 4">
    <name type="scientific">Actinomyces israelii</name>
    <dbReference type="NCBI Taxonomy" id="1659"/>
    <lineage>
        <taxon>Bacteria</taxon>
        <taxon>Bacillati</taxon>
        <taxon>Actinomycetota</taxon>
        <taxon>Actinomycetes</taxon>
        <taxon>Actinomycetales</taxon>
        <taxon>Actinomycetaceae</taxon>
        <taxon>Actinomyces</taxon>
    </lineage>
</organism>
<dbReference type="Gene3D" id="3.30.450.180">
    <property type="match status" value="1"/>
</dbReference>
<evidence type="ECO:0000313" key="4">
    <source>
        <dbReference type="Proteomes" id="UP001072034"/>
    </source>
</evidence>